<organism evidence="2 3">
    <name type="scientific">Teichococcus coralli</name>
    <dbReference type="NCBI Taxonomy" id="2545983"/>
    <lineage>
        <taxon>Bacteria</taxon>
        <taxon>Pseudomonadati</taxon>
        <taxon>Pseudomonadota</taxon>
        <taxon>Alphaproteobacteria</taxon>
        <taxon>Acetobacterales</taxon>
        <taxon>Roseomonadaceae</taxon>
        <taxon>Roseomonas</taxon>
    </lineage>
</organism>
<dbReference type="InterPro" id="IPR051918">
    <property type="entry name" value="STPP_CPPED1"/>
</dbReference>
<dbReference type="PANTHER" id="PTHR43143">
    <property type="entry name" value="METALLOPHOSPHOESTERASE, CALCINEURIN SUPERFAMILY"/>
    <property type="match status" value="1"/>
</dbReference>
<name>A0A845B4G0_9PROT</name>
<dbReference type="GO" id="GO:0016787">
    <property type="term" value="F:hydrolase activity"/>
    <property type="evidence" value="ECO:0007669"/>
    <property type="project" value="InterPro"/>
</dbReference>
<sequence length="294" mass="32009">MNNDAPIRLVQVSDTHLSPSHGYFAGNFAAFRAAMRAAPPDLIVHSGDLAFNGPAAPEDLRYGAAAMAALGVPWLAIPGNHDIGEAPRFARLEQPLTAARMAAWRQHVGPQWWRRDLGAWRVIGLDSALMASGLPEEAEQQGFLAEALATRQDRPVMVFTHMPPFADDPEDRGFTTSSLPYEARRAFLDACADGGVKVIACGHLHLYRTLRHRGMAIVWAPATAMVSARRGLEMDGHLPRPGYLEWALEGRAARHRLVQPQRMFVIDMTGWTAANGGTTTTLPPMPDPAELLGA</sequence>
<dbReference type="Gene3D" id="3.60.21.10">
    <property type="match status" value="1"/>
</dbReference>
<protein>
    <recommendedName>
        <fullName evidence="1">Calcineurin-like phosphoesterase domain-containing protein</fullName>
    </recommendedName>
</protein>
<feature type="domain" description="Calcineurin-like phosphoesterase" evidence="1">
    <location>
        <begin position="7"/>
        <end position="206"/>
    </location>
</feature>
<dbReference type="SUPFAM" id="SSF56300">
    <property type="entry name" value="Metallo-dependent phosphatases"/>
    <property type="match status" value="1"/>
</dbReference>
<dbReference type="InterPro" id="IPR029052">
    <property type="entry name" value="Metallo-depent_PP-like"/>
</dbReference>
<keyword evidence="3" id="KW-1185">Reference proteome</keyword>
<comment type="caution">
    <text evidence="2">The sequence shown here is derived from an EMBL/GenBank/DDBJ whole genome shotgun (WGS) entry which is preliminary data.</text>
</comment>
<proteinExistence type="predicted"/>
<gene>
    <name evidence="2" type="ORF">E0493_04140</name>
</gene>
<dbReference type="EMBL" id="SNVJ01000003">
    <property type="protein sequence ID" value="MXP62543.1"/>
    <property type="molecule type" value="Genomic_DNA"/>
</dbReference>
<dbReference type="InterPro" id="IPR004843">
    <property type="entry name" value="Calcineurin-like_PHP"/>
</dbReference>
<accession>A0A845B4G0</accession>
<evidence type="ECO:0000259" key="1">
    <source>
        <dbReference type="Pfam" id="PF00149"/>
    </source>
</evidence>
<evidence type="ECO:0000313" key="2">
    <source>
        <dbReference type="EMBL" id="MXP62543.1"/>
    </source>
</evidence>
<dbReference type="Pfam" id="PF00149">
    <property type="entry name" value="Metallophos"/>
    <property type="match status" value="1"/>
</dbReference>
<dbReference type="OrthoDB" id="651281at2"/>
<dbReference type="RefSeq" id="WP_160935674.1">
    <property type="nucleotide sequence ID" value="NZ_SNVJ01000003.1"/>
</dbReference>
<reference evidence="2 3" key="1">
    <citation type="submission" date="2019-03" db="EMBL/GenBank/DDBJ databases">
        <title>Roseomonas sp. a novel Roseomonas species isolated from Sea whip Gorgonian.</title>
        <authorList>
            <person name="Li F."/>
            <person name="Pan X."/>
            <person name="Huang S."/>
            <person name="Li Z."/>
            <person name="Meng B."/>
        </authorList>
    </citation>
    <scope>NUCLEOTIDE SEQUENCE [LARGE SCALE GENOMIC DNA]</scope>
    <source>
        <strain evidence="2 3">M0104</strain>
    </source>
</reference>
<dbReference type="Proteomes" id="UP000460715">
    <property type="component" value="Unassembled WGS sequence"/>
</dbReference>
<evidence type="ECO:0000313" key="3">
    <source>
        <dbReference type="Proteomes" id="UP000460715"/>
    </source>
</evidence>
<dbReference type="AlphaFoldDB" id="A0A845B4G0"/>
<dbReference type="PANTHER" id="PTHR43143:SF1">
    <property type="entry name" value="SERINE_THREONINE-PROTEIN PHOSPHATASE CPPED1"/>
    <property type="match status" value="1"/>
</dbReference>